<keyword evidence="2" id="KW-1133">Transmembrane helix</keyword>
<sequence length="131" mass="15037">MNKGWADFRLTDYKSIERWWGMIFSAYLLVSIQAASFQFLPQSSPTSTSLVPDSSDSNISQHSQHPDWEFGSTGQSALNNLRLILQPYIFYCLIQPWLQVFNIPGMKRCFLKLIHLMNDFRASPVSFPIAS</sequence>
<dbReference type="EMBL" id="JAMPKK010000002">
    <property type="protein sequence ID" value="MEP0863079.1"/>
    <property type="molecule type" value="Genomic_DNA"/>
</dbReference>
<dbReference type="Proteomes" id="UP001442494">
    <property type="component" value="Unassembled WGS sequence"/>
</dbReference>
<proteinExistence type="predicted"/>
<organism evidence="3 4">
    <name type="scientific">Funiculus sociatus GB2-A5</name>
    <dbReference type="NCBI Taxonomy" id="2933946"/>
    <lineage>
        <taxon>Bacteria</taxon>
        <taxon>Bacillati</taxon>
        <taxon>Cyanobacteriota</taxon>
        <taxon>Cyanophyceae</taxon>
        <taxon>Coleofasciculales</taxon>
        <taxon>Coleofasciculaceae</taxon>
        <taxon>Funiculus</taxon>
    </lineage>
</organism>
<keyword evidence="4" id="KW-1185">Reference proteome</keyword>
<feature type="region of interest" description="Disordered" evidence="1">
    <location>
        <begin position="48"/>
        <end position="68"/>
    </location>
</feature>
<accession>A0ABV0JJA2</accession>
<evidence type="ECO:0000256" key="2">
    <source>
        <dbReference type="SAM" id="Phobius"/>
    </source>
</evidence>
<reference evidence="3 4" key="1">
    <citation type="submission" date="2022-04" db="EMBL/GenBank/DDBJ databases">
        <title>Positive selection, recombination, and allopatry shape intraspecific diversity of widespread and dominant cyanobacteria.</title>
        <authorList>
            <person name="Wei J."/>
            <person name="Shu W."/>
            <person name="Hu C."/>
        </authorList>
    </citation>
    <scope>NUCLEOTIDE SEQUENCE [LARGE SCALE GENOMIC DNA]</scope>
    <source>
        <strain evidence="3 4">GB2-A5</strain>
    </source>
</reference>
<protein>
    <submittedName>
        <fullName evidence="3">Uncharacterized protein</fullName>
    </submittedName>
</protein>
<keyword evidence="2" id="KW-0472">Membrane</keyword>
<evidence type="ECO:0000256" key="1">
    <source>
        <dbReference type="SAM" id="MobiDB-lite"/>
    </source>
</evidence>
<comment type="caution">
    <text evidence="3">The sequence shown here is derived from an EMBL/GenBank/DDBJ whole genome shotgun (WGS) entry which is preliminary data.</text>
</comment>
<evidence type="ECO:0000313" key="3">
    <source>
        <dbReference type="EMBL" id="MEP0863079.1"/>
    </source>
</evidence>
<name>A0ABV0JJA2_9CYAN</name>
<keyword evidence="2" id="KW-0812">Transmembrane</keyword>
<evidence type="ECO:0000313" key="4">
    <source>
        <dbReference type="Proteomes" id="UP001442494"/>
    </source>
</evidence>
<feature type="transmembrane region" description="Helical" evidence="2">
    <location>
        <begin position="20"/>
        <end position="40"/>
    </location>
</feature>
<feature type="compositionally biased region" description="Polar residues" evidence="1">
    <location>
        <begin position="48"/>
        <end position="63"/>
    </location>
</feature>
<gene>
    <name evidence="3" type="ORF">NDI37_01180</name>
</gene>